<feature type="transmembrane region" description="Helical" evidence="5">
    <location>
        <begin position="5"/>
        <end position="25"/>
    </location>
</feature>
<feature type="domain" description="O-antigen ligase-related" evidence="6">
    <location>
        <begin position="237"/>
        <end position="384"/>
    </location>
</feature>
<keyword evidence="2 5" id="KW-0812">Transmembrane</keyword>
<feature type="transmembrane region" description="Helical" evidence="5">
    <location>
        <begin position="280"/>
        <end position="298"/>
    </location>
</feature>
<feature type="transmembrane region" description="Helical" evidence="5">
    <location>
        <begin position="229"/>
        <end position="246"/>
    </location>
</feature>
<proteinExistence type="predicted"/>
<dbReference type="Pfam" id="PF04932">
    <property type="entry name" value="Wzy_C"/>
    <property type="match status" value="1"/>
</dbReference>
<dbReference type="GO" id="GO:0016020">
    <property type="term" value="C:membrane"/>
    <property type="evidence" value="ECO:0007669"/>
    <property type="project" value="UniProtKB-SubCell"/>
</dbReference>
<feature type="transmembrane region" description="Helical" evidence="5">
    <location>
        <begin position="201"/>
        <end position="222"/>
    </location>
</feature>
<feature type="transmembrane region" description="Helical" evidence="5">
    <location>
        <begin position="79"/>
        <end position="97"/>
    </location>
</feature>
<feature type="transmembrane region" description="Helical" evidence="5">
    <location>
        <begin position="131"/>
        <end position="150"/>
    </location>
</feature>
<feature type="transmembrane region" description="Helical" evidence="5">
    <location>
        <begin position="162"/>
        <end position="181"/>
    </location>
</feature>
<evidence type="ECO:0000313" key="7">
    <source>
        <dbReference type="EMBL" id="CAD0008453.1"/>
    </source>
</evidence>
<dbReference type="InterPro" id="IPR051533">
    <property type="entry name" value="WaaL-like"/>
</dbReference>
<feature type="transmembrane region" description="Helical" evidence="5">
    <location>
        <begin position="377"/>
        <end position="395"/>
    </location>
</feature>
<evidence type="ECO:0000256" key="2">
    <source>
        <dbReference type="ARBA" id="ARBA00022692"/>
    </source>
</evidence>
<evidence type="ECO:0000256" key="5">
    <source>
        <dbReference type="SAM" id="Phobius"/>
    </source>
</evidence>
<dbReference type="PANTHER" id="PTHR37422:SF17">
    <property type="entry name" value="O-ANTIGEN LIGASE"/>
    <property type="match status" value="1"/>
</dbReference>
<protein>
    <recommendedName>
        <fullName evidence="6">O-antigen ligase-related domain-containing protein</fullName>
    </recommendedName>
</protein>
<dbReference type="RefSeq" id="WP_180910404.1">
    <property type="nucleotide sequence ID" value="NZ_CAIJDP010000088.1"/>
</dbReference>
<dbReference type="Proteomes" id="UP000530060">
    <property type="component" value="Unassembled WGS sequence"/>
</dbReference>
<gene>
    <name evidence="7" type="ORF">FLAT13_04395</name>
</gene>
<dbReference type="InterPro" id="IPR007016">
    <property type="entry name" value="O-antigen_ligase-rel_domated"/>
</dbReference>
<evidence type="ECO:0000256" key="4">
    <source>
        <dbReference type="ARBA" id="ARBA00023136"/>
    </source>
</evidence>
<evidence type="ECO:0000256" key="3">
    <source>
        <dbReference type="ARBA" id="ARBA00022989"/>
    </source>
</evidence>
<dbReference type="PANTHER" id="PTHR37422">
    <property type="entry name" value="TEICHURONIC ACID BIOSYNTHESIS PROTEIN TUAE"/>
    <property type="match status" value="1"/>
</dbReference>
<sequence length="449" mass="50646">MKSKLFFYISLLLIHSGIALVVFVLPFFSKIYAVIIPIIGFFYVYKTKNKNNEVLVVCAYLVGAEVLIRMTGGNINNEYIKFCVILFMLVGMAYSGFSVKSIFFWLFLLLLVPSILVTASTDDYGVDVKKYLVFNLSGPICLGVSAIYTFRRNVRFLDLQYMVVAMGLPIFTTAIYLFLYNPSVQDVIKSTQSNFETSGGFGPNQVSTVLGLGMFVFFTQLLLFSKSKILLVINGLIVLLISYRAIVTFSRGGVITGVVMILVLLSILYFYSRAQIRQKFIYIFLLTGLMGIAVWSYTSAQTSGLIEKRYSNQDAAGRSKKDRLGGREAIMDIEFKTFMDNPILGVGAGMGKQVRKDKFGVNVASHNEITRMLSEHGIFGLFGLLILFITPFILYIKNRQHLYFLSFYFFWLLTINHAAMRTAAPAFVYSLSLLLVQIRNQEKDINSLN</sequence>
<name>A0A6V6Z9G1_9FLAO</name>
<feature type="transmembrane region" description="Helical" evidence="5">
    <location>
        <begin position="252"/>
        <end position="271"/>
    </location>
</feature>
<dbReference type="EMBL" id="CAIJDP010000088">
    <property type="protein sequence ID" value="CAD0008453.1"/>
    <property type="molecule type" value="Genomic_DNA"/>
</dbReference>
<keyword evidence="3 5" id="KW-1133">Transmembrane helix</keyword>
<dbReference type="AlphaFoldDB" id="A0A6V6Z9G1"/>
<evidence type="ECO:0000259" key="6">
    <source>
        <dbReference type="Pfam" id="PF04932"/>
    </source>
</evidence>
<reference evidence="7 8" key="1">
    <citation type="submission" date="2020-06" db="EMBL/GenBank/DDBJ databases">
        <authorList>
            <person name="Criscuolo A."/>
        </authorList>
    </citation>
    <scope>NUCLEOTIDE SEQUENCE [LARGE SCALE GENOMIC DNA]</scope>
    <source>
        <strain evidence="8">CIP 111411</strain>
    </source>
</reference>
<organism evidence="7 8">
    <name type="scientific">Flavobacterium salmonis</name>
    <dbReference type="NCBI Taxonomy" id="2654844"/>
    <lineage>
        <taxon>Bacteria</taxon>
        <taxon>Pseudomonadati</taxon>
        <taxon>Bacteroidota</taxon>
        <taxon>Flavobacteriia</taxon>
        <taxon>Flavobacteriales</taxon>
        <taxon>Flavobacteriaceae</taxon>
        <taxon>Flavobacterium</taxon>
    </lineage>
</organism>
<comment type="caution">
    <text evidence="7">The sequence shown here is derived from an EMBL/GenBank/DDBJ whole genome shotgun (WGS) entry which is preliminary data.</text>
</comment>
<evidence type="ECO:0000313" key="8">
    <source>
        <dbReference type="Proteomes" id="UP000530060"/>
    </source>
</evidence>
<feature type="transmembrane region" description="Helical" evidence="5">
    <location>
        <begin position="102"/>
        <end position="119"/>
    </location>
</feature>
<accession>A0A6V6Z9G1</accession>
<feature type="transmembrane region" description="Helical" evidence="5">
    <location>
        <begin position="402"/>
        <end position="420"/>
    </location>
</feature>
<feature type="transmembrane region" description="Helical" evidence="5">
    <location>
        <begin position="31"/>
        <end position="47"/>
    </location>
</feature>
<keyword evidence="4 5" id="KW-0472">Membrane</keyword>
<keyword evidence="8" id="KW-1185">Reference proteome</keyword>
<evidence type="ECO:0000256" key="1">
    <source>
        <dbReference type="ARBA" id="ARBA00004141"/>
    </source>
</evidence>
<comment type="subcellular location">
    <subcellularLocation>
        <location evidence="1">Membrane</location>
        <topology evidence="1">Multi-pass membrane protein</topology>
    </subcellularLocation>
</comment>
<feature type="transmembrane region" description="Helical" evidence="5">
    <location>
        <begin position="54"/>
        <end position="73"/>
    </location>
</feature>